<protein>
    <submittedName>
        <fullName evidence="1">Uncharacterized protein</fullName>
    </submittedName>
</protein>
<name>A0A1G4QBL9_9HYPH</name>
<dbReference type="RefSeq" id="WP_091436786.1">
    <property type="nucleotide sequence ID" value="NZ_FMTP01000001.1"/>
</dbReference>
<evidence type="ECO:0000313" key="2">
    <source>
        <dbReference type="Proteomes" id="UP000198889"/>
    </source>
</evidence>
<dbReference type="EMBL" id="FMTP01000001">
    <property type="protein sequence ID" value="SCW42023.1"/>
    <property type="molecule type" value="Genomic_DNA"/>
</dbReference>
<keyword evidence="2" id="KW-1185">Reference proteome</keyword>
<dbReference type="Proteomes" id="UP000198889">
    <property type="component" value="Unassembled WGS sequence"/>
</dbReference>
<organism evidence="1 2">
    <name type="scientific">Ancylobacter rudongensis</name>
    <dbReference type="NCBI Taxonomy" id="177413"/>
    <lineage>
        <taxon>Bacteria</taxon>
        <taxon>Pseudomonadati</taxon>
        <taxon>Pseudomonadota</taxon>
        <taxon>Alphaproteobacteria</taxon>
        <taxon>Hyphomicrobiales</taxon>
        <taxon>Xanthobacteraceae</taxon>
        <taxon>Ancylobacter</taxon>
    </lineage>
</organism>
<evidence type="ECO:0000313" key="1">
    <source>
        <dbReference type="EMBL" id="SCW42023.1"/>
    </source>
</evidence>
<reference evidence="2" key="1">
    <citation type="submission" date="2016-10" db="EMBL/GenBank/DDBJ databases">
        <authorList>
            <person name="Varghese N."/>
            <person name="Submissions S."/>
        </authorList>
    </citation>
    <scope>NUCLEOTIDE SEQUENCE [LARGE SCALE GENOMIC DNA]</scope>
    <source>
        <strain evidence="2">CGMCC 1.1761</strain>
    </source>
</reference>
<accession>A0A1G4QBL9</accession>
<gene>
    <name evidence="1" type="ORF">SAMN05660859_1102</name>
</gene>
<dbReference type="AlphaFoldDB" id="A0A1G4QBL9"/>
<proteinExistence type="predicted"/>
<sequence>MNRNIEERARALCAVDARMADVPPAQIPALVERLWPVAALEISGGLMEPDTPQVPDLPRLAAEYERLKR</sequence>